<organism evidence="5 6">
    <name type="scientific">Actinomyces radicidentis</name>
    <dbReference type="NCBI Taxonomy" id="111015"/>
    <lineage>
        <taxon>Bacteria</taxon>
        <taxon>Bacillati</taxon>
        <taxon>Actinomycetota</taxon>
        <taxon>Actinomycetes</taxon>
        <taxon>Actinomycetales</taxon>
        <taxon>Actinomycetaceae</taxon>
        <taxon>Actinomyces</taxon>
    </lineage>
</organism>
<comment type="subcellular location">
    <subcellularLocation>
        <location evidence="1">Membrane</location>
        <topology evidence="1">Multi-pass membrane protein</topology>
    </subcellularLocation>
</comment>
<keyword evidence="3" id="KW-1133">Transmembrane helix</keyword>
<dbReference type="RefSeq" id="WP_067941663.1">
    <property type="nucleotide sequence ID" value="NZ_CAUSVG010000009.1"/>
</dbReference>
<keyword evidence="6" id="KW-1185">Reference proteome</keyword>
<evidence type="ECO:0000256" key="4">
    <source>
        <dbReference type="ARBA" id="ARBA00023136"/>
    </source>
</evidence>
<dbReference type="AlphaFoldDB" id="A0A0X8JE80"/>
<proteinExistence type="predicted"/>
<evidence type="ECO:0000256" key="1">
    <source>
        <dbReference type="ARBA" id="ARBA00004141"/>
    </source>
</evidence>
<keyword evidence="4" id="KW-0472">Membrane</keyword>
<evidence type="ECO:0000313" key="6">
    <source>
        <dbReference type="Proteomes" id="UP000065220"/>
    </source>
</evidence>
<dbReference type="Proteomes" id="UP000065220">
    <property type="component" value="Chromosome"/>
</dbReference>
<evidence type="ECO:0000313" key="5">
    <source>
        <dbReference type="EMBL" id="AMD87220.1"/>
    </source>
</evidence>
<dbReference type="Pfam" id="PF07681">
    <property type="entry name" value="DoxX"/>
    <property type="match status" value="1"/>
</dbReference>
<protein>
    <submittedName>
        <fullName evidence="5">DoxX family protein</fullName>
    </submittedName>
</protein>
<dbReference type="EMBL" id="CP014228">
    <property type="protein sequence ID" value="AMD87220.1"/>
    <property type="molecule type" value="Genomic_DNA"/>
</dbReference>
<evidence type="ECO:0000256" key="3">
    <source>
        <dbReference type="ARBA" id="ARBA00022989"/>
    </source>
</evidence>
<dbReference type="KEGG" id="ard:AXF14_06005"/>
<sequence>MINPVKMAGRAMLATVFIGGGLNQLKGSAQLGPVVDSAKEEYGIDVDVPGETLVKLNGAGMIAAGSAMALGILPRVSALSLVGLLVPTTIVGHPFWKETEAGKKQTQMTSFASNTAVAGGLLMVAAS</sequence>
<reference evidence="6" key="1">
    <citation type="submission" date="2016-02" db="EMBL/GenBank/DDBJ databases">
        <authorList>
            <person name="Holder M.E."/>
            <person name="Ajami N.J."/>
            <person name="Petrosino J.F."/>
        </authorList>
    </citation>
    <scope>NUCLEOTIDE SEQUENCE [LARGE SCALE GENOMIC DNA]</scope>
    <source>
        <strain evidence="6">CCUG 36733</strain>
    </source>
</reference>
<gene>
    <name evidence="5" type="ORF">AXF14_06005</name>
</gene>
<evidence type="ECO:0000256" key="2">
    <source>
        <dbReference type="ARBA" id="ARBA00022692"/>
    </source>
</evidence>
<dbReference type="InterPro" id="IPR032808">
    <property type="entry name" value="DoxX"/>
</dbReference>
<dbReference type="STRING" id="111015.AXF14_06005"/>
<name>A0A0X8JE80_ACTRD</name>
<accession>A0A0X8JE80</accession>
<keyword evidence="2" id="KW-0812">Transmembrane</keyword>
<dbReference type="GO" id="GO:0016020">
    <property type="term" value="C:membrane"/>
    <property type="evidence" value="ECO:0007669"/>
    <property type="project" value="UniProtKB-SubCell"/>
</dbReference>